<dbReference type="Proteomes" id="UP000509626">
    <property type="component" value="Chromosome"/>
</dbReference>
<evidence type="ECO:0000259" key="1">
    <source>
        <dbReference type="Pfam" id="PF24035"/>
    </source>
</evidence>
<dbReference type="AlphaFoldDB" id="A0A7D5QAD0"/>
<protein>
    <recommendedName>
        <fullName evidence="1">DUF7344 domain-containing protein</fullName>
    </recommendedName>
</protein>
<evidence type="ECO:0000313" key="3">
    <source>
        <dbReference type="Proteomes" id="UP000509626"/>
    </source>
</evidence>
<dbReference type="Pfam" id="PF24336">
    <property type="entry name" value="DUF7504"/>
    <property type="match status" value="1"/>
</dbReference>
<name>A0A7D5QAD0_9EURY</name>
<dbReference type="OrthoDB" id="384187at2157"/>
<dbReference type="InterPro" id="IPR055768">
    <property type="entry name" value="DUF7344"/>
</dbReference>
<feature type="domain" description="DUF7344" evidence="1">
    <location>
        <begin position="201"/>
        <end position="273"/>
    </location>
</feature>
<dbReference type="EMBL" id="CP058579">
    <property type="protein sequence ID" value="QLG62337.1"/>
    <property type="molecule type" value="Genomic_DNA"/>
</dbReference>
<reference evidence="2 3" key="1">
    <citation type="submission" date="2020-06" db="EMBL/GenBank/DDBJ databases">
        <title>NJ-3-1, isolated from saline soil.</title>
        <authorList>
            <person name="Cui H.L."/>
            <person name="Shi X."/>
        </authorList>
    </citation>
    <scope>NUCLEOTIDE SEQUENCE [LARGE SCALE GENOMIC DNA]</scope>
    <source>
        <strain evidence="2 3">NJ-3-1</strain>
    </source>
</reference>
<dbReference type="GeneID" id="56038112"/>
<accession>A0A7D5QAD0</accession>
<dbReference type="Pfam" id="PF24035">
    <property type="entry name" value="DUF7344"/>
    <property type="match status" value="1"/>
</dbReference>
<proteinExistence type="predicted"/>
<dbReference type="KEGG" id="halu:HUG12_11595"/>
<evidence type="ECO:0000313" key="2">
    <source>
        <dbReference type="EMBL" id="QLG62337.1"/>
    </source>
</evidence>
<sequence length="294" mass="31336">MGANPSLLDRGDNALIAAAGNDAVGSLCTDLLIGGGQAVGVVAVTADRDPLAMVDCWRRRDRGRFHDASLVAIGSDVRSAAATVEGGPDPGLVRPVDDAVTIPELVSRVEEQLRDLDEGCDRHAVFVDAMVERYDATSYAELVDRLTGAVSACEAVGVFRLPPDETAFPALRPRFDVVVDVRSRESRPLGGSESPSAGELFEALGTRRRREVLRYLLAHRDEPTAIADLAWALADADGDGEAVRKRHVGLVHSDLPSLERLGFVTVGSDRAVVDPRDRIAAVEPFLTLVGANPT</sequence>
<keyword evidence="3" id="KW-1185">Reference proteome</keyword>
<dbReference type="RefSeq" id="WP_179268922.1">
    <property type="nucleotide sequence ID" value="NZ_CP058579.1"/>
</dbReference>
<gene>
    <name evidence="2" type="ORF">HUG12_11595</name>
</gene>
<organism evidence="2 3">
    <name type="scientific">Halorarum salinum</name>
    <dbReference type="NCBI Taxonomy" id="2743089"/>
    <lineage>
        <taxon>Archaea</taxon>
        <taxon>Methanobacteriati</taxon>
        <taxon>Methanobacteriota</taxon>
        <taxon>Stenosarchaea group</taxon>
        <taxon>Halobacteria</taxon>
        <taxon>Halobacteriales</taxon>
        <taxon>Haloferacaceae</taxon>
        <taxon>Halorarum</taxon>
    </lineage>
</organism>
<dbReference type="InterPro" id="IPR055927">
    <property type="entry name" value="DUF7504"/>
</dbReference>